<name>A0A292YDQ7_9BACL</name>
<dbReference type="Pfam" id="PF01551">
    <property type="entry name" value="Peptidase_M23"/>
    <property type="match status" value="1"/>
</dbReference>
<dbReference type="EMBL" id="BDUF01000057">
    <property type="protein sequence ID" value="GAX90472.1"/>
    <property type="molecule type" value="Genomic_DNA"/>
</dbReference>
<feature type="region of interest" description="Disordered" evidence="2">
    <location>
        <begin position="1"/>
        <end position="51"/>
    </location>
</feature>
<organism evidence="4 5">
    <name type="scientific">Effusibacillus lacus</name>
    <dbReference type="NCBI Taxonomy" id="1348429"/>
    <lineage>
        <taxon>Bacteria</taxon>
        <taxon>Bacillati</taxon>
        <taxon>Bacillota</taxon>
        <taxon>Bacilli</taxon>
        <taxon>Bacillales</taxon>
        <taxon>Alicyclobacillaceae</taxon>
        <taxon>Effusibacillus</taxon>
    </lineage>
</organism>
<comment type="caution">
    <text evidence="4">The sequence shown here is derived from an EMBL/GenBank/DDBJ whole genome shotgun (WGS) entry which is preliminary data.</text>
</comment>
<dbReference type="InterPro" id="IPR011055">
    <property type="entry name" value="Dup_hybrid_motif"/>
</dbReference>
<keyword evidence="5" id="KW-1185">Reference proteome</keyword>
<evidence type="ECO:0000256" key="1">
    <source>
        <dbReference type="ARBA" id="ARBA00022729"/>
    </source>
</evidence>
<dbReference type="AlphaFoldDB" id="A0A292YDQ7"/>
<reference evidence="5" key="1">
    <citation type="submission" date="2017-07" db="EMBL/GenBank/DDBJ databases">
        <title>Draft genome sequence of Effusibacillus lacus strain skLN1.</title>
        <authorList>
            <person name="Watanabe M."/>
            <person name="Kojima H."/>
            <person name="Fukui M."/>
        </authorList>
    </citation>
    <scope>NUCLEOTIDE SEQUENCE [LARGE SCALE GENOMIC DNA]</scope>
    <source>
        <strain evidence="5">skLN1</strain>
    </source>
</reference>
<dbReference type="Proteomes" id="UP000217785">
    <property type="component" value="Unassembled WGS sequence"/>
</dbReference>
<dbReference type="SUPFAM" id="SSF51261">
    <property type="entry name" value="Duplicated hybrid motif"/>
    <property type="match status" value="1"/>
</dbReference>
<dbReference type="GO" id="GO:0004222">
    <property type="term" value="F:metalloendopeptidase activity"/>
    <property type="evidence" value="ECO:0007669"/>
    <property type="project" value="TreeGrafter"/>
</dbReference>
<evidence type="ECO:0000313" key="5">
    <source>
        <dbReference type="Proteomes" id="UP000217785"/>
    </source>
</evidence>
<dbReference type="InterPro" id="IPR050570">
    <property type="entry name" value="Cell_wall_metabolism_enzyme"/>
</dbReference>
<dbReference type="PANTHER" id="PTHR21666">
    <property type="entry name" value="PEPTIDASE-RELATED"/>
    <property type="match status" value="1"/>
</dbReference>
<evidence type="ECO:0000256" key="2">
    <source>
        <dbReference type="SAM" id="MobiDB-lite"/>
    </source>
</evidence>
<evidence type="ECO:0000313" key="4">
    <source>
        <dbReference type="EMBL" id="GAX90472.1"/>
    </source>
</evidence>
<dbReference type="Gene3D" id="2.70.70.10">
    <property type="entry name" value="Glucose Permease (Domain IIA)"/>
    <property type="match status" value="1"/>
</dbReference>
<gene>
    <name evidence="4" type="ORF">EFBL_2099</name>
</gene>
<dbReference type="PANTHER" id="PTHR21666:SF289">
    <property type="entry name" value="L-ALA--D-GLU ENDOPEPTIDASE"/>
    <property type="match status" value="1"/>
</dbReference>
<dbReference type="RefSeq" id="WP_165912438.1">
    <property type="nucleotide sequence ID" value="NZ_BDUF01000057.1"/>
</dbReference>
<accession>A0A292YDQ7</accession>
<protein>
    <recommendedName>
        <fullName evidence="3">M23ase beta-sheet core domain-containing protein</fullName>
    </recommendedName>
</protein>
<evidence type="ECO:0000259" key="3">
    <source>
        <dbReference type="Pfam" id="PF01551"/>
    </source>
</evidence>
<sequence>MSKLPNDDLQDPMFPPPSHPVFQGIREQEGRAGSSRPYFRGARTEDRGYGYYGRPGSSRWDGPWGAYRGYKQYDDYEERENSRIVGQIIGAVLLLLISYVSVHSSHPLAERAQQVLKTVMTRETDFSTVTNWMATHLGASNLSIPVSGKPSEGEEMVYVLPLTDFKVTASFDANQHPAVLLETSPGSEVRTVAKGEVKTYDKNDKYGIYVIVEHGGDAGQTLYGNLESASVKPGDWVYTGQVIGKTGKQVPSDLYFAHYVKNRPVDPQGILDRARR</sequence>
<feature type="domain" description="M23ase beta-sheet core" evidence="3">
    <location>
        <begin position="175"/>
        <end position="267"/>
    </location>
</feature>
<dbReference type="InterPro" id="IPR016047">
    <property type="entry name" value="M23ase_b-sheet_dom"/>
</dbReference>
<keyword evidence="1" id="KW-0732">Signal</keyword>
<dbReference type="CDD" id="cd12797">
    <property type="entry name" value="M23_peptidase"/>
    <property type="match status" value="1"/>
</dbReference>
<proteinExistence type="predicted"/>